<dbReference type="InterPro" id="IPR036691">
    <property type="entry name" value="Endo/exonu/phosph_ase_sf"/>
</dbReference>
<protein>
    <recommendedName>
        <fullName evidence="3">Endonuclease/exonuclease/phosphatase family protein</fullName>
    </recommendedName>
</protein>
<reference evidence="1 2" key="1">
    <citation type="submission" date="2019-03" db="EMBL/GenBank/DDBJ databases">
        <title>Genomic Encyclopedia of Archaeal and Bacterial Type Strains, Phase II (KMG-II): from individual species to whole genera.</title>
        <authorList>
            <person name="Goeker M."/>
        </authorList>
    </citation>
    <scope>NUCLEOTIDE SEQUENCE [LARGE SCALE GENOMIC DNA]</scope>
    <source>
        <strain evidence="1 2">DSM 26433</strain>
    </source>
</reference>
<comment type="caution">
    <text evidence="1">The sequence shown here is derived from an EMBL/GenBank/DDBJ whole genome shotgun (WGS) entry which is preliminary data.</text>
</comment>
<sequence>MAEHFTQSEWDTINDHLDQDPSAYGLPERRDGSIVLLSWNIRKFGAFQENGKLKKSSGAFDMIQKVCASADLVAIQEVLTDTASLYELRDRLRAGGSPWDVVVSDVTGMAPGYDGMAERHAFLYRSDRIERGDLASDLSFDRSAVVTNTNAALQVMVSKEVEKAGKEGFFKQVTEWLGGQSKLVGAKFKRFVQFIRTPHIVEFLVKGETGTYELYVVNAHLVSGKSKTERELEFFALLEWLLLDSRTTCVENGKTFVLMADLNLDFKADVDKRRAAFEEYMTSINSEKNLQAKVNFPFLDGDHFTNARGTETFDHIAWVTNDHRFPRGRHNPNAGTFGPDEYDYGMFNFVKAFADAGPGQASDGNPDFDKYVHDFTDHMPIWVRLPIPHSNQTDFSVSED</sequence>
<dbReference type="RefSeq" id="WP_132860468.1">
    <property type="nucleotide sequence ID" value="NZ_SMGR01000002.1"/>
</dbReference>
<dbReference type="AlphaFoldDB" id="A0A4R1NBP7"/>
<evidence type="ECO:0008006" key="3">
    <source>
        <dbReference type="Google" id="ProtNLM"/>
    </source>
</evidence>
<accession>A0A4R1NBP7</accession>
<proteinExistence type="predicted"/>
<dbReference type="SUPFAM" id="SSF56219">
    <property type="entry name" value="DNase I-like"/>
    <property type="match status" value="1"/>
</dbReference>
<dbReference type="OrthoDB" id="5500612at2"/>
<gene>
    <name evidence="1" type="ORF">BXY66_2432</name>
</gene>
<dbReference type="Gene3D" id="3.60.10.10">
    <property type="entry name" value="Endonuclease/exonuclease/phosphatase"/>
    <property type="match status" value="1"/>
</dbReference>
<dbReference type="EMBL" id="SMGR01000002">
    <property type="protein sequence ID" value="TCL01123.1"/>
    <property type="molecule type" value="Genomic_DNA"/>
</dbReference>
<organism evidence="1 2">
    <name type="scientific">Shimia isoporae</name>
    <dbReference type="NCBI Taxonomy" id="647720"/>
    <lineage>
        <taxon>Bacteria</taxon>
        <taxon>Pseudomonadati</taxon>
        <taxon>Pseudomonadota</taxon>
        <taxon>Alphaproteobacteria</taxon>
        <taxon>Rhodobacterales</taxon>
        <taxon>Roseobacteraceae</taxon>
    </lineage>
</organism>
<evidence type="ECO:0000313" key="1">
    <source>
        <dbReference type="EMBL" id="TCL01123.1"/>
    </source>
</evidence>
<name>A0A4R1NBP7_9RHOB</name>
<keyword evidence="2" id="KW-1185">Reference proteome</keyword>
<evidence type="ECO:0000313" key="2">
    <source>
        <dbReference type="Proteomes" id="UP000295673"/>
    </source>
</evidence>
<dbReference type="Proteomes" id="UP000295673">
    <property type="component" value="Unassembled WGS sequence"/>
</dbReference>